<reference evidence="1 2" key="1">
    <citation type="submission" date="2015-06" db="EMBL/GenBank/DDBJ databases">
        <title>A Comprehensive Approach to Explore the Metabolic and Phylogenetic Diversity of Bacterial Steroid Degradation in the Environment: Testosterone as an Example.</title>
        <authorList>
            <person name="Yang F.-C."/>
            <person name="Chen Y.-L."/>
            <person name="Yu C.-P."/>
            <person name="Tang S.-L."/>
            <person name="Wang P.-H."/>
            <person name="Ismail W."/>
            <person name="Wang C.-H."/>
            <person name="Yang C.-Y."/>
            <person name="Chiang Y.-R."/>
        </authorList>
    </citation>
    <scope>NUCLEOTIDE SEQUENCE [LARGE SCALE GENOMIC DNA]</scope>
    <source>
        <strain evidence="1 2">DSM 18526</strain>
    </source>
</reference>
<evidence type="ECO:0000313" key="1">
    <source>
        <dbReference type="EMBL" id="AMN46226.1"/>
    </source>
</evidence>
<dbReference type="AlphaFoldDB" id="A0A127F708"/>
<accession>A0A127F708</accession>
<keyword evidence="2" id="KW-1185">Reference proteome</keyword>
<evidence type="ECO:0000313" key="2">
    <source>
        <dbReference type="Proteomes" id="UP000070250"/>
    </source>
</evidence>
<evidence type="ECO:0008006" key="3">
    <source>
        <dbReference type="Google" id="ProtNLM"/>
    </source>
</evidence>
<organism evidence="1 2">
    <name type="scientific">Steroidobacter denitrificans</name>
    <dbReference type="NCBI Taxonomy" id="465721"/>
    <lineage>
        <taxon>Bacteria</taxon>
        <taxon>Pseudomonadati</taxon>
        <taxon>Pseudomonadota</taxon>
        <taxon>Gammaproteobacteria</taxon>
        <taxon>Steroidobacterales</taxon>
        <taxon>Steroidobacteraceae</taxon>
        <taxon>Steroidobacter</taxon>
    </lineage>
</organism>
<dbReference type="Proteomes" id="UP000070250">
    <property type="component" value="Chromosome"/>
</dbReference>
<dbReference type="EMBL" id="CP011971">
    <property type="protein sequence ID" value="AMN46226.1"/>
    <property type="molecule type" value="Genomic_DNA"/>
</dbReference>
<protein>
    <recommendedName>
        <fullName evidence="3">Transposase</fullName>
    </recommendedName>
</protein>
<dbReference type="KEGG" id="sdf:ACG33_03710"/>
<name>A0A127F708_STEDE</name>
<sequence length="69" mass="7942">MAPGKQLRQILTLYLPGIVRNTLQTSWYRHFVTAGWRGTTRNGPIVHFFRVGGYANIERTELKTAIRIV</sequence>
<gene>
    <name evidence="1" type="ORF">ACG33_03710</name>
</gene>
<proteinExistence type="predicted"/>